<keyword evidence="13" id="KW-1185">Reference proteome</keyword>
<dbReference type="SUPFAM" id="SSF52540">
    <property type="entry name" value="P-loop containing nucleoside triphosphate hydrolases"/>
    <property type="match status" value="1"/>
</dbReference>
<reference evidence="13" key="1">
    <citation type="submission" date="2015-11" db="EMBL/GenBank/DDBJ databases">
        <authorList>
            <person name="Varghese N."/>
        </authorList>
    </citation>
    <scope>NUCLEOTIDE SEQUENCE [LARGE SCALE GENOMIC DNA]</scope>
</reference>
<dbReference type="HAMAP" id="MF_00920">
    <property type="entry name" value="FtsY"/>
    <property type="match status" value="1"/>
</dbReference>
<dbReference type="EC" id="3.6.5.4" evidence="10"/>
<evidence type="ECO:0000259" key="11">
    <source>
        <dbReference type="PROSITE" id="PS00300"/>
    </source>
</evidence>
<evidence type="ECO:0000256" key="8">
    <source>
        <dbReference type="ARBA" id="ARBA00048027"/>
    </source>
</evidence>
<dbReference type="InterPro" id="IPR003593">
    <property type="entry name" value="AAA+_ATPase"/>
</dbReference>
<dbReference type="SUPFAM" id="SSF47364">
    <property type="entry name" value="Domain of the SRP/SRP receptor G-proteins"/>
    <property type="match status" value="1"/>
</dbReference>
<dbReference type="NCBIfam" id="TIGR00064">
    <property type="entry name" value="ftsY"/>
    <property type="match status" value="1"/>
</dbReference>
<dbReference type="GO" id="GO:0005047">
    <property type="term" value="F:signal recognition particle binding"/>
    <property type="evidence" value="ECO:0007669"/>
    <property type="project" value="TreeGrafter"/>
</dbReference>
<dbReference type="InterPro" id="IPR004390">
    <property type="entry name" value="SR_rcpt_FtsY"/>
</dbReference>
<dbReference type="RefSeq" id="WP_140945540.1">
    <property type="nucleotide sequence ID" value="NZ_FAOO01000014.1"/>
</dbReference>
<proteinExistence type="inferred from homology"/>
<name>A0A0S4NBJ5_9BACT</name>
<evidence type="ECO:0000256" key="2">
    <source>
        <dbReference type="ARBA" id="ARBA00022490"/>
    </source>
</evidence>
<evidence type="ECO:0000313" key="13">
    <source>
        <dbReference type="Proteomes" id="UP000320623"/>
    </source>
</evidence>
<dbReference type="FunFam" id="1.20.120.140:FF:000002">
    <property type="entry name" value="Signal recognition particle receptor FtsY"/>
    <property type="match status" value="1"/>
</dbReference>
<dbReference type="OrthoDB" id="9804720at2"/>
<evidence type="ECO:0000256" key="1">
    <source>
        <dbReference type="ARBA" id="ARBA00022475"/>
    </source>
</evidence>
<dbReference type="PANTHER" id="PTHR43134">
    <property type="entry name" value="SIGNAL RECOGNITION PARTICLE RECEPTOR SUBUNIT ALPHA"/>
    <property type="match status" value="1"/>
</dbReference>
<dbReference type="SMART" id="SM00382">
    <property type="entry name" value="AAA"/>
    <property type="match status" value="1"/>
</dbReference>
<dbReference type="SMART" id="SM00962">
    <property type="entry name" value="SRP54"/>
    <property type="match status" value="1"/>
</dbReference>
<dbReference type="GO" id="GO:0005886">
    <property type="term" value="C:plasma membrane"/>
    <property type="evidence" value="ECO:0007669"/>
    <property type="project" value="UniProtKB-SubCell"/>
</dbReference>
<keyword evidence="3 10" id="KW-0547">Nucleotide-binding</keyword>
<feature type="binding site" evidence="10">
    <location>
        <begin position="120"/>
        <end position="127"/>
    </location>
    <ligand>
        <name>GTP</name>
        <dbReference type="ChEBI" id="CHEBI:37565"/>
    </ligand>
</feature>
<evidence type="ECO:0000256" key="7">
    <source>
        <dbReference type="ARBA" id="ARBA00023170"/>
    </source>
</evidence>
<comment type="function">
    <text evidence="9">Involved in targeting and insertion of nascent membrane proteins into the cytoplasmic membrane. Acts as a receptor for the complex formed by the signal recognition particle (SRP) and the ribosome-nascent chain (RNC). Interaction with SRP-RNC leads to the transfer of the RNC complex to the Sec translocase for insertion into the membrane, the hydrolysis of GTP by both Ffh and FtsY, and the dissociation of the SRP-FtsY complex into the individual components.</text>
</comment>
<dbReference type="PANTHER" id="PTHR43134:SF1">
    <property type="entry name" value="SIGNAL RECOGNITION PARTICLE RECEPTOR SUBUNIT ALPHA"/>
    <property type="match status" value="1"/>
</dbReference>
<feature type="binding site" evidence="10">
    <location>
        <begin position="202"/>
        <end position="206"/>
    </location>
    <ligand>
        <name>GTP</name>
        <dbReference type="ChEBI" id="CHEBI:37565"/>
    </ligand>
</feature>
<dbReference type="InterPro" id="IPR036225">
    <property type="entry name" value="SRP/SRP_N"/>
</dbReference>
<organism evidence="12 13">
    <name type="scientific">Candidatus Thermokryptus mobilis</name>
    <dbReference type="NCBI Taxonomy" id="1643428"/>
    <lineage>
        <taxon>Bacteria</taxon>
        <taxon>Pseudomonadati</taxon>
        <taxon>Candidatus Kryptoniota</taxon>
        <taxon>Candidatus Thermokryptus</taxon>
    </lineage>
</organism>
<dbReference type="InterPro" id="IPR013822">
    <property type="entry name" value="Signal_recog_particl_SRP54_hlx"/>
</dbReference>
<dbReference type="FunFam" id="3.40.50.300:FF:000053">
    <property type="entry name" value="Signal recognition particle receptor FtsY"/>
    <property type="match status" value="1"/>
</dbReference>
<comment type="subunit">
    <text evidence="10">Part of the signal recognition particle protein translocation system, which is composed of SRP and FtsY.</text>
</comment>
<comment type="subcellular location">
    <subcellularLocation>
        <location evidence="10">Cell membrane</location>
        <topology evidence="10">Peripheral membrane protein</topology>
        <orientation evidence="10">Cytoplasmic side</orientation>
    </subcellularLocation>
    <subcellularLocation>
        <location evidence="10">Cytoplasm</location>
    </subcellularLocation>
</comment>
<dbReference type="CDD" id="cd17874">
    <property type="entry name" value="FtsY"/>
    <property type="match status" value="1"/>
</dbReference>
<dbReference type="SMART" id="SM00963">
    <property type="entry name" value="SRP54_N"/>
    <property type="match status" value="1"/>
</dbReference>
<comment type="similarity">
    <text evidence="10">Belongs to the GTP-binding SRP family. FtsY subfamily.</text>
</comment>
<dbReference type="PROSITE" id="PS00300">
    <property type="entry name" value="SRP54"/>
    <property type="match status" value="1"/>
</dbReference>
<keyword evidence="4 10" id="KW-0378">Hydrolase</keyword>
<evidence type="ECO:0000256" key="5">
    <source>
        <dbReference type="ARBA" id="ARBA00023134"/>
    </source>
</evidence>
<dbReference type="EMBL" id="FAOO01000014">
    <property type="protein sequence ID" value="CUU07489.1"/>
    <property type="molecule type" value="Genomic_DNA"/>
</dbReference>
<keyword evidence="6 10" id="KW-0472">Membrane</keyword>
<feature type="domain" description="SRP54-type proteins GTP-binding" evidence="11">
    <location>
        <begin position="287"/>
        <end position="300"/>
    </location>
</feature>
<evidence type="ECO:0000256" key="10">
    <source>
        <dbReference type="HAMAP-Rule" id="MF_00920"/>
    </source>
</evidence>
<evidence type="ECO:0000256" key="9">
    <source>
        <dbReference type="ARBA" id="ARBA00053570"/>
    </source>
</evidence>
<keyword evidence="2 10" id="KW-0963">Cytoplasm</keyword>
<evidence type="ECO:0000256" key="3">
    <source>
        <dbReference type="ARBA" id="ARBA00022741"/>
    </source>
</evidence>
<evidence type="ECO:0000256" key="4">
    <source>
        <dbReference type="ARBA" id="ARBA00022801"/>
    </source>
</evidence>
<dbReference type="InterPro" id="IPR042101">
    <property type="entry name" value="SRP54_N_sf"/>
</dbReference>
<dbReference type="GO" id="GO:0005525">
    <property type="term" value="F:GTP binding"/>
    <property type="evidence" value="ECO:0007669"/>
    <property type="project" value="UniProtKB-UniRule"/>
</dbReference>
<accession>A0A0S4NBJ5</accession>
<keyword evidence="1 10" id="KW-1003">Cell membrane</keyword>
<feature type="binding site" evidence="10">
    <location>
        <begin position="266"/>
        <end position="269"/>
    </location>
    <ligand>
        <name>GTP</name>
        <dbReference type="ChEBI" id="CHEBI:37565"/>
    </ligand>
</feature>
<dbReference type="Proteomes" id="UP000320623">
    <property type="component" value="Unassembled WGS sequence"/>
</dbReference>
<dbReference type="Gene3D" id="1.20.120.140">
    <property type="entry name" value="Signal recognition particle SRP54, nucleotide-binding domain"/>
    <property type="match status" value="1"/>
</dbReference>
<dbReference type="Gene3D" id="3.40.50.300">
    <property type="entry name" value="P-loop containing nucleotide triphosphate hydrolases"/>
    <property type="match status" value="1"/>
</dbReference>
<dbReference type="InterPro" id="IPR027417">
    <property type="entry name" value="P-loop_NTPase"/>
</dbReference>
<dbReference type="GO" id="GO:0005737">
    <property type="term" value="C:cytoplasm"/>
    <property type="evidence" value="ECO:0007669"/>
    <property type="project" value="UniProtKB-SubCell"/>
</dbReference>
<dbReference type="AlphaFoldDB" id="A0A0S4NBJ5"/>
<dbReference type="GO" id="GO:0006614">
    <property type="term" value="P:SRP-dependent cotranslational protein targeting to membrane"/>
    <property type="evidence" value="ECO:0007669"/>
    <property type="project" value="InterPro"/>
</dbReference>
<protein>
    <recommendedName>
        <fullName evidence="10">Signal recognition particle receptor FtsY</fullName>
        <shortName evidence="10">SRP receptor</shortName>
        <ecNumber evidence="10">3.6.5.4</ecNumber>
    </recommendedName>
</protein>
<dbReference type="InterPro" id="IPR000897">
    <property type="entry name" value="SRP54_GTPase_dom"/>
</dbReference>
<evidence type="ECO:0000256" key="6">
    <source>
        <dbReference type="ARBA" id="ARBA00023136"/>
    </source>
</evidence>
<evidence type="ECO:0000313" key="12">
    <source>
        <dbReference type="EMBL" id="CUU07489.1"/>
    </source>
</evidence>
<dbReference type="GO" id="GO:0003924">
    <property type="term" value="F:GTPase activity"/>
    <property type="evidence" value="ECO:0007669"/>
    <property type="project" value="UniProtKB-UniRule"/>
</dbReference>
<comment type="catalytic activity">
    <reaction evidence="8 10">
        <text>GTP + H2O = GDP + phosphate + H(+)</text>
        <dbReference type="Rhea" id="RHEA:19669"/>
        <dbReference type="ChEBI" id="CHEBI:15377"/>
        <dbReference type="ChEBI" id="CHEBI:15378"/>
        <dbReference type="ChEBI" id="CHEBI:37565"/>
        <dbReference type="ChEBI" id="CHEBI:43474"/>
        <dbReference type="ChEBI" id="CHEBI:58189"/>
        <dbReference type="EC" id="3.6.5.4"/>
    </reaction>
</comment>
<dbReference type="Pfam" id="PF02881">
    <property type="entry name" value="SRP54_N"/>
    <property type="match status" value="1"/>
</dbReference>
<gene>
    <name evidence="10" type="primary">ftsY</name>
    <name evidence="12" type="ORF">JGI1_01811</name>
</gene>
<keyword evidence="7 10" id="KW-0675">Receptor</keyword>
<keyword evidence="5 10" id="KW-0342">GTP-binding</keyword>
<dbReference type="STRING" id="1643428.GCA_001442855_01774"/>
<dbReference type="Pfam" id="PF00448">
    <property type="entry name" value="SRP54"/>
    <property type="match status" value="1"/>
</dbReference>
<sequence>MGILDKIGFQKIKDGLTKTRNNLIDKISNLLNTSRTIDERFFTDLEEILIGADVGVWMTSELISKLKERVKIEKLTQPEELKFALKDELEKILKSPFDSQNFDPFSIPEDRKPFVIMIVGVNGVGKTTTVGKLAYNFKSRGKKVLIGAGDTFRAAANEQLEIWAKRAGVDIIQQQKGSDPGAVAFDTVKSALARDIDIVLIDTAGRLHTKTNLMEELKKVKRVIQKLIPRAPDEIWLVLDATIGQNSIQQARQFHQALGITGLIITKLDGTAKGGVVFAIANELKIPVKFIGVGENIDDLQPFDPESFINALFEK</sequence>